<evidence type="ECO:0000313" key="2">
    <source>
        <dbReference type="Proteomes" id="UP001059596"/>
    </source>
</evidence>
<reference evidence="1" key="1">
    <citation type="journal article" date="2023" name="Genome Biol. Evol.">
        <title>Long-read-based Genome Assembly of Drosophila gunungcola Reveals Fewer Chemosensory Genes in Flower-breeding Species.</title>
        <authorList>
            <person name="Negi A."/>
            <person name="Liao B.Y."/>
            <person name="Yeh S.D."/>
        </authorList>
    </citation>
    <scope>NUCLEOTIDE SEQUENCE</scope>
    <source>
        <strain evidence="1">Sukarami</strain>
    </source>
</reference>
<keyword evidence="2" id="KW-1185">Reference proteome</keyword>
<dbReference type="AlphaFoldDB" id="A0A9P9YIU7"/>
<accession>A0A9P9YIU7</accession>
<dbReference type="EMBL" id="JAMKOV010000012">
    <property type="protein sequence ID" value="KAI8037560.1"/>
    <property type="molecule type" value="Genomic_DNA"/>
</dbReference>
<protein>
    <submittedName>
        <fullName evidence="1">Uncharacterized protein</fullName>
    </submittedName>
</protein>
<dbReference type="Proteomes" id="UP001059596">
    <property type="component" value="Unassembled WGS sequence"/>
</dbReference>
<proteinExistence type="predicted"/>
<name>A0A9P9YIU7_9MUSC</name>
<gene>
    <name evidence="1" type="ORF">M5D96_009713</name>
</gene>
<organism evidence="1 2">
    <name type="scientific">Drosophila gunungcola</name>
    <name type="common">fruit fly</name>
    <dbReference type="NCBI Taxonomy" id="103775"/>
    <lineage>
        <taxon>Eukaryota</taxon>
        <taxon>Metazoa</taxon>
        <taxon>Ecdysozoa</taxon>
        <taxon>Arthropoda</taxon>
        <taxon>Hexapoda</taxon>
        <taxon>Insecta</taxon>
        <taxon>Pterygota</taxon>
        <taxon>Neoptera</taxon>
        <taxon>Endopterygota</taxon>
        <taxon>Diptera</taxon>
        <taxon>Brachycera</taxon>
        <taxon>Muscomorpha</taxon>
        <taxon>Ephydroidea</taxon>
        <taxon>Drosophilidae</taxon>
        <taxon>Drosophila</taxon>
        <taxon>Sophophora</taxon>
    </lineage>
</organism>
<comment type="caution">
    <text evidence="1">The sequence shown here is derived from an EMBL/GenBank/DDBJ whole genome shotgun (WGS) entry which is preliminary data.</text>
</comment>
<evidence type="ECO:0000313" key="1">
    <source>
        <dbReference type="EMBL" id="KAI8037560.1"/>
    </source>
</evidence>
<sequence>MKTEGKSRDCPKYSFHLLQLPHRISSEHCFSSAPIGEKGIYVKRTTLRIQEGA</sequence>